<dbReference type="GO" id="GO:0004784">
    <property type="term" value="F:superoxide dismutase activity"/>
    <property type="evidence" value="ECO:0007669"/>
    <property type="project" value="UniProtKB-EC"/>
</dbReference>
<feature type="domain" description="Manganese/iron superoxide dismutase C-terminal" evidence="6">
    <location>
        <begin position="94"/>
        <end position="195"/>
    </location>
</feature>
<comment type="caution">
    <text evidence="7">The sequence shown here is derived from an EMBL/GenBank/DDBJ whole genome shotgun (WGS) entry which is preliminary data.</text>
</comment>
<dbReference type="Pfam" id="PF02777">
    <property type="entry name" value="Sod_Fe_C"/>
    <property type="match status" value="1"/>
</dbReference>
<dbReference type="InterPro" id="IPR036324">
    <property type="entry name" value="Mn/Fe_SOD_N_sf"/>
</dbReference>
<keyword evidence="3 5" id="KW-0479">Metal-binding</keyword>
<proteinExistence type="inferred from homology"/>
<dbReference type="Proteomes" id="UP000033831">
    <property type="component" value="Unassembled WGS sequence"/>
</dbReference>
<keyword evidence="4" id="KW-0560">Oxidoreductase</keyword>
<dbReference type="EMBL" id="LCGX01000027">
    <property type="protein sequence ID" value="KKT23198.1"/>
    <property type="molecule type" value="Genomic_DNA"/>
</dbReference>
<dbReference type="InterPro" id="IPR036314">
    <property type="entry name" value="SOD_C_sf"/>
</dbReference>
<dbReference type="PANTHER" id="PTHR11404:SF6">
    <property type="entry name" value="SUPEROXIDE DISMUTASE [MN], MITOCHONDRIAL"/>
    <property type="match status" value="1"/>
</dbReference>
<reference evidence="7 8" key="1">
    <citation type="journal article" date="2015" name="Nature">
        <title>rRNA introns, odd ribosomes, and small enigmatic genomes across a large radiation of phyla.</title>
        <authorList>
            <person name="Brown C.T."/>
            <person name="Hug L.A."/>
            <person name="Thomas B.C."/>
            <person name="Sharon I."/>
            <person name="Castelle C.J."/>
            <person name="Singh A."/>
            <person name="Wilkins M.J."/>
            <person name="Williams K.H."/>
            <person name="Banfield J.F."/>
        </authorList>
    </citation>
    <scope>NUCLEOTIDE SEQUENCE [LARGE SCALE GENOMIC DNA]</scope>
</reference>
<evidence type="ECO:0000256" key="1">
    <source>
        <dbReference type="ARBA" id="ARBA00008714"/>
    </source>
</evidence>
<dbReference type="InterPro" id="IPR019832">
    <property type="entry name" value="Mn/Fe_SOD_C"/>
</dbReference>
<dbReference type="InterPro" id="IPR001189">
    <property type="entry name" value="Mn/Fe_SOD"/>
</dbReference>
<feature type="binding site" evidence="5">
    <location>
        <position position="25"/>
    </location>
    <ligand>
        <name>Mn(2+)</name>
        <dbReference type="ChEBI" id="CHEBI:29035"/>
    </ligand>
</feature>
<evidence type="ECO:0000259" key="6">
    <source>
        <dbReference type="Pfam" id="PF02777"/>
    </source>
</evidence>
<evidence type="ECO:0000256" key="2">
    <source>
        <dbReference type="ARBA" id="ARBA00012682"/>
    </source>
</evidence>
<dbReference type="SUPFAM" id="SSF54719">
    <property type="entry name" value="Fe,Mn superoxide dismutase (SOD), C-terminal domain"/>
    <property type="match status" value="1"/>
</dbReference>
<dbReference type="InterPro" id="IPR050265">
    <property type="entry name" value="Fe/Mn_Superoxide_Dismutase"/>
</dbReference>
<sequence>MKKFEELKFNIGPLKGISAKNVEEHLKLYTGYVKNANSVLEKIPEYEGYTSQDVFAPYVVNELHRRFSFEYNGMRNHEIYFESLSGGAYSLDEKSKLREAIMAEWGSFDLWLNRFKSIATTRGIGWAMLYFDKKENRLLNAWVDEQHLGQLQNCAPIIALDMWEHAFVADYQPSGKKQYIEDFFENLNWEVIEKNFTEAQ</sequence>
<accession>A0A0G1FMJ3</accession>
<evidence type="ECO:0000313" key="7">
    <source>
        <dbReference type="EMBL" id="KKT23198.1"/>
    </source>
</evidence>
<evidence type="ECO:0000256" key="5">
    <source>
        <dbReference type="PIRSR" id="PIRSR000349-1"/>
    </source>
</evidence>
<dbReference type="PANTHER" id="PTHR11404">
    <property type="entry name" value="SUPEROXIDE DISMUTASE 2"/>
    <property type="match status" value="1"/>
</dbReference>
<dbReference type="Gene3D" id="1.10.287.990">
    <property type="entry name" value="Fe,Mn superoxide dismutase (SOD) domain"/>
    <property type="match status" value="1"/>
</dbReference>
<dbReference type="AlphaFoldDB" id="A0A0G1FMJ3"/>
<dbReference type="SUPFAM" id="SSF46609">
    <property type="entry name" value="Fe,Mn superoxide dismutase (SOD), N-terminal domain"/>
    <property type="match status" value="1"/>
</dbReference>
<dbReference type="Gene3D" id="3.55.40.20">
    <property type="entry name" value="Iron/manganese superoxide dismutase, C-terminal domain"/>
    <property type="match status" value="1"/>
</dbReference>
<dbReference type="PIRSF" id="PIRSF000349">
    <property type="entry name" value="SODismutase"/>
    <property type="match status" value="1"/>
</dbReference>
<feature type="binding site" evidence="5">
    <location>
        <position position="165"/>
    </location>
    <ligand>
        <name>Mn(2+)</name>
        <dbReference type="ChEBI" id="CHEBI:29035"/>
    </ligand>
</feature>
<feature type="binding site" evidence="5">
    <location>
        <position position="77"/>
    </location>
    <ligand>
        <name>Mn(2+)</name>
        <dbReference type="ChEBI" id="CHEBI:29035"/>
    </ligand>
</feature>
<gene>
    <name evidence="7" type="ORF">UW07_C0027G0007</name>
</gene>
<evidence type="ECO:0000256" key="3">
    <source>
        <dbReference type="ARBA" id="ARBA00022723"/>
    </source>
</evidence>
<evidence type="ECO:0000256" key="4">
    <source>
        <dbReference type="ARBA" id="ARBA00023002"/>
    </source>
</evidence>
<comment type="similarity">
    <text evidence="1">Belongs to the iron/manganese superoxide dismutase family.</text>
</comment>
<organism evidence="7 8">
    <name type="scientific">Candidatus Nomurabacteria bacterium GW2011_GWF2_43_8</name>
    <dbReference type="NCBI Taxonomy" id="1618779"/>
    <lineage>
        <taxon>Bacteria</taxon>
        <taxon>Candidatus Nomuraibacteriota</taxon>
    </lineage>
</organism>
<name>A0A0G1FMJ3_9BACT</name>
<protein>
    <recommendedName>
        <fullName evidence="2">superoxide dismutase</fullName>
        <ecNumber evidence="2">1.15.1.1</ecNumber>
    </recommendedName>
</protein>
<dbReference type="EC" id="1.15.1.1" evidence="2"/>
<feature type="binding site" evidence="5">
    <location>
        <position position="161"/>
    </location>
    <ligand>
        <name>Mn(2+)</name>
        <dbReference type="ChEBI" id="CHEBI:29035"/>
    </ligand>
</feature>
<dbReference type="GO" id="GO:0046872">
    <property type="term" value="F:metal ion binding"/>
    <property type="evidence" value="ECO:0007669"/>
    <property type="project" value="UniProtKB-KW"/>
</dbReference>
<evidence type="ECO:0000313" key="8">
    <source>
        <dbReference type="Proteomes" id="UP000033831"/>
    </source>
</evidence>